<evidence type="ECO:0000256" key="1">
    <source>
        <dbReference type="SAM" id="Coils"/>
    </source>
</evidence>
<dbReference type="Proteomes" id="UP000294678">
    <property type="component" value="Unassembled WGS sequence"/>
</dbReference>
<dbReference type="EMBL" id="SOBG01000002">
    <property type="protein sequence ID" value="TDT72011.1"/>
    <property type="molecule type" value="Genomic_DNA"/>
</dbReference>
<dbReference type="RefSeq" id="WP_306767437.1">
    <property type="nucleotide sequence ID" value="NZ_SOBG01000002.1"/>
</dbReference>
<comment type="caution">
    <text evidence="2">The sequence shown here is derived from an EMBL/GenBank/DDBJ whole genome shotgun (WGS) entry which is preliminary data.</text>
</comment>
<feature type="coiled-coil region" evidence="1">
    <location>
        <begin position="4"/>
        <end position="31"/>
    </location>
</feature>
<keyword evidence="1" id="KW-0175">Coiled coil</keyword>
<proteinExistence type="predicted"/>
<evidence type="ECO:0000313" key="2">
    <source>
        <dbReference type="EMBL" id="TDT72011.1"/>
    </source>
</evidence>
<protein>
    <submittedName>
        <fullName evidence="2">Uncharacterized protein</fullName>
    </submittedName>
</protein>
<reference evidence="2 3" key="1">
    <citation type="submission" date="2019-03" db="EMBL/GenBank/DDBJ databases">
        <title>Genomic Encyclopedia of Type Strains, Phase IV (KMG-IV): sequencing the most valuable type-strain genomes for metagenomic binning, comparative biology and taxonomic classification.</title>
        <authorList>
            <person name="Goeker M."/>
        </authorList>
    </citation>
    <scope>NUCLEOTIDE SEQUENCE [LARGE SCALE GENOMIC DNA]</scope>
    <source>
        <strain evidence="2 3">DSM 100055</strain>
    </source>
</reference>
<organism evidence="2 3">
    <name type="scientific">Hypnocyclicus thermotrophus</name>
    <dbReference type="NCBI Taxonomy" id="1627895"/>
    <lineage>
        <taxon>Bacteria</taxon>
        <taxon>Fusobacteriati</taxon>
        <taxon>Fusobacteriota</taxon>
        <taxon>Fusobacteriia</taxon>
        <taxon>Fusobacteriales</taxon>
        <taxon>Fusobacteriaceae</taxon>
        <taxon>Hypnocyclicus</taxon>
    </lineage>
</organism>
<accession>A0AA46I6R9</accession>
<keyword evidence="3" id="KW-1185">Reference proteome</keyword>
<dbReference type="AlphaFoldDB" id="A0AA46I6R9"/>
<gene>
    <name evidence="2" type="ORF">EV215_0706</name>
</gene>
<evidence type="ECO:0000313" key="3">
    <source>
        <dbReference type="Proteomes" id="UP000294678"/>
    </source>
</evidence>
<name>A0AA46I6R9_9FUSO</name>
<sequence>MGVLREETETLKKLKEKYLKKQQEKNKKNLAKKGVLITSCK</sequence>